<dbReference type="PANTHER" id="PTHR19959">
    <property type="entry name" value="KINESIN LIGHT CHAIN"/>
    <property type="match status" value="1"/>
</dbReference>
<gene>
    <name evidence="3" type="ORF">Ga0074812_10524</name>
</gene>
<dbReference type="SMART" id="SM00028">
    <property type="entry name" value="TPR"/>
    <property type="match status" value="6"/>
</dbReference>
<dbReference type="Gene3D" id="1.25.40.10">
    <property type="entry name" value="Tetratricopeptide repeat domain"/>
    <property type="match status" value="3"/>
</dbReference>
<accession>A0A0S4QJU6</accession>
<dbReference type="InterPro" id="IPR019734">
    <property type="entry name" value="TPR_rpt"/>
</dbReference>
<dbReference type="PANTHER" id="PTHR19959:SF119">
    <property type="entry name" value="FUNGAL LIPASE-LIKE DOMAIN-CONTAINING PROTEIN"/>
    <property type="match status" value="1"/>
</dbReference>
<dbReference type="EMBL" id="FAOZ01000005">
    <property type="protein sequence ID" value="CUU55375.1"/>
    <property type="molecule type" value="Genomic_DNA"/>
</dbReference>
<evidence type="ECO:0000259" key="2">
    <source>
        <dbReference type="Pfam" id="PF12770"/>
    </source>
</evidence>
<dbReference type="InterPro" id="IPR024983">
    <property type="entry name" value="CHAT_dom"/>
</dbReference>
<evidence type="ECO:0000313" key="3">
    <source>
        <dbReference type="EMBL" id="CUU55375.1"/>
    </source>
</evidence>
<evidence type="ECO:0000256" key="1">
    <source>
        <dbReference type="SAM" id="MobiDB-lite"/>
    </source>
</evidence>
<dbReference type="RefSeq" id="WP_091273833.1">
    <property type="nucleotide sequence ID" value="NZ_FAOZ01000005.1"/>
</dbReference>
<proteinExistence type="predicted"/>
<feature type="domain" description="CHAT" evidence="2">
    <location>
        <begin position="953"/>
        <end position="1240"/>
    </location>
</feature>
<dbReference type="SUPFAM" id="SSF48452">
    <property type="entry name" value="TPR-like"/>
    <property type="match status" value="3"/>
</dbReference>
<dbReference type="Pfam" id="PF12770">
    <property type="entry name" value="CHAT"/>
    <property type="match status" value="1"/>
</dbReference>
<dbReference type="InterPro" id="IPR011990">
    <property type="entry name" value="TPR-like_helical_dom_sf"/>
</dbReference>
<protein>
    <submittedName>
        <fullName evidence="3">CHAT domain-containing protein</fullName>
    </submittedName>
</protein>
<feature type="region of interest" description="Disordered" evidence="1">
    <location>
        <begin position="822"/>
        <end position="843"/>
    </location>
</feature>
<dbReference type="Proteomes" id="UP000198802">
    <property type="component" value="Unassembled WGS sequence"/>
</dbReference>
<dbReference type="AlphaFoldDB" id="A0A0S4QJU6"/>
<evidence type="ECO:0000313" key="4">
    <source>
        <dbReference type="Proteomes" id="UP000198802"/>
    </source>
</evidence>
<sequence length="1240" mass="135051">MREQLLAQVGARIAKFTADRNVDLVLDPAALDEVSSLLAVAARPGPDLEVLSLAGWLHWFRYLSLDAGDDQNDLRLAVILFEEVYRVRPEAVPTRIGNLMDGLGNGGSDEGERYYIQGFAAFQQSVNSRGIALAGIAADWLRRSVAATPSGHAERARRLSVLGLALQSLFELAWSAELGWWAEDLDEAITVGRDAVTATSLDDHNRARRLSDLGIALWARYDMAKSMKDLDETIAVRRDAVTATSLDDHERAGRLSNLGISLQKRYEVAKSAKDLDEAIGASRDAVATASLDHPLRAEFLSNLGFALRSQYRRTGSVEDLDGAVSAFRDAEAAIPADNPEWLRYSADLGLALQARFERTGSSNDLEETVGICREVAAAASEDHPDRASFLSHLGVALQLHFDQEGSIQDLEEAIVVSRDAVKAVPVGHPDRTMYLMNLGLAMESRYVRTGSLVDLDNSIVILRKAATAAVSASLDSAMYLSNLALALRVRFERRGSIEDLEEAVIACREAVAATSAHHSDRAMRLSNLSVALQLRFMREKSIGDLEEAVTVGRQAVADIPTDHPNRRAILVNFEVALRLRFQNDGSAEDLEESIAVGRDAVAAVRVDDPNRGKYLANLGSDLLVRFKRFKSIADINGAIHLLREAVTAAPADHPDRTLCLSNLALALQDRFDAIGSFDDLDAAIVAGREGTHSTTATTRLRVRAAMRWGTSAAKREMWDEAVRAYESAIGLLGELVPRDLGRVDQESLLEVIASIGVDAAACAVRANQPGRAVELFEQGRGVLLGHALDDRMELTSLDRTHPDLARRYVELRDLLDFPAGSGAGDRLSEGSGKMSESREAVGRRRRAQRADLDRLITRIRRCDGFGAFLASPGIAELAAAAHGGPVVVVTVSEFKSYALIVTTGGVEDTVELAEMTPDIVFSHVSPFVGALEVIRSGKASLKEKVAAENRIARTLQWMWDSLAGPIVELLESRDLLGDDSRVWWCLSGFLSFLPVHAAGYHGTRSDATPLTVMDRTVSSYTPTLRTLIYARRDRAVENTFDGPRHRVLVAAMPTTPGASPLPGVAREVAALADRFSGRVLVRQGPEVTFKKICDLLPGTEWVHFACHGASYLDRPSDSHLLFQDHEQRPFTVADVARLRLDHAGLAYLSACSTARPSGRLTDEAINLASAFQLAGYRHVIGTLWPVSDNISAWLTGEIYAALTRSRPASPAAAVHAATKRLRNEYPDHPSLWSSHMHIGS</sequence>
<dbReference type="Pfam" id="PF13374">
    <property type="entry name" value="TPR_10"/>
    <property type="match status" value="2"/>
</dbReference>
<keyword evidence="4" id="KW-1185">Reference proteome</keyword>
<name>A0A0S4QJU6_9ACTN</name>
<organism evidence="3 4">
    <name type="scientific">Parafrankia irregularis</name>
    <dbReference type="NCBI Taxonomy" id="795642"/>
    <lineage>
        <taxon>Bacteria</taxon>
        <taxon>Bacillati</taxon>
        <taxon>Actinomycetota</taxon>
        <taxon>Actinomycetes</taxon>
        <taxon>Frankiales</taxon>
        <taxon>Frankiaceae</taxon>
        <taxon>Parafrankia</taxon>
    </lineage>
</organism>
<reference evidence="4" key="1">
    <citation type="submission" date="2015-11" db="EMBL/GenBank/DDBJ databases">
        <authorList>
            <person name="Varghese N."/>
        </authorList>
    </citation>
    <scope>NUCLEOTIDE SEQUENCE [LARGE SCALE GENOMIC DNA]</scope>
    <source>
        <strain evidence="4">DSM 45899</strain>
    </source>
</reference>